<accession>A0A6A4H2A0</accession>
<name>A0A6A4H2A0_9AGAR</name>
<dbReference type="AlphaFoldDB" id="A0A6A4H2A0"/>
<dbReference type="EMBL" id="ML769621">
    <property type="protein sequence ID" value="KAE9391504.1"/>
    <property type="molecule type" value="Genomic_DNA"/>
</dbReference>
<proteinExistence type="predicted"/>
<gene>
    <name evidence="1" type="ORF">BT96DRAFT_304085</name>
</gene>
<protein>
    <submittedName>
        <fullName evidence="1">Uncharacterized protein</fullName>
    </submittedName>
</protein>
<keyword evidence="2" id="KW-1185">Reference proteome</keyword>
<evidence type="ECO:0000313" key="2">
    <source>
        <dbReference type="Proteomes" id="UP000799118"/>
    </source>
</evidence>
<evidence type="ECO:0000313" key="1">
    <source>
        <dbReference type="EMBL" id="KAE9391504.1"/>
    </source>
</evidence>
<dbReference type="Proteomes" id="UP000799118">
    <property type="component" value="Unassembled WGS sequence"/>
</dbReference>
<reference evidence="1" key="1">
    <citation type="journal article" date="2019" name="Environ. Microbiol.">
        <title>Fungal ecological strategies reflected in gene transcription - a case study of two litter decomposers.</title>
        <authorList>
            <person name="Barbi F."/>
            <person name="Kohler A."/>
            <person name="Barry K."/>
            <person name="Baskaran P."/>
            <person name="Daum C."/>
            <person name="Fauchery L."/>
            <person name="Ihrmark K."/>
            <person name="Kuo A."/>
            <person name="LaButti K."/>
            <person name="Lipzen A."/>
            <person name="Morin E."/>
            <person name="Grigoriev I.V."/>
            <person name="Henrissat B."/>
            <person name="Lindahl B."/>
            <person name="Martin F."/>
        </authorList>
    </citation>
    <scope>NUCLEOTIDE SEQUENCE</scope>
    <source>
        <strain evidence="1">JB14</strain>
    </source>
</reference>
<sequence>MDRKEENMDPGSRCSQRQRTGGFCAISTFGFLILSATSINSEIESSSESITTDTSLMLLSLYLYHSLDGSIHNHPSLCVHRFEIISRSTVVISTTASRFYCCNLGFPQRRLPSAPLIYSRAMIVGILSDSRRRWGKESKARFFPFQCRRSARDTRLLPFSLLLASPHLSPTPHHQFRDRISSLLMFGIHHPPSTLRSSYSSLPMPTSSLQLPSSAIAPRSSARVLLSVRTP</sequence>
<organism evidence="1 2">
    <name type="scientific">Gymnopus androsaceus JB14</name>
    <dbReference type="NCBI Taxonomy" id="1447944"/>
    <lineage>
        <taxon>Eukaryota</taxon>
        <taxon>Fungi</taxon>
        <taxon>Dikarya</taxon>
        <taxon>Basidiomycota</taxon>
        <taxon>Agaricomycotina</taxon>
        <taxon>Agaricomycetes</taxon>
        <taxon>Agaricomycetidae</taxon>
        <taxon>Agaricales</taxon>
        <taxon>Marasmiineae</taxon>
        <taxon>Omphalotaceae</taxon>
        <taxon>Gymnopus</taxon>
    </lineage>
</organism>